<dbReference type="AlphaFoldDB" id="A0AAD6P4B0"/>
<sequence length="63" mass="7289">MMLSFSFSLCLYLLPLYNTRRPILRRKRLNNHKRIARKLHKSSSRARLQLMLGGVAGVFLGST</sequence>
<name>A0AAD6P4B0_9ROSI</name>
<feature type="signal peptide" evidence="1">
    <location>
        <begin position="1"/>
        <end position="19"/>
    </location>
</feature>
<evidence type="ECO:0000313" key="3">
    <source>
        <dbReference type="Proteomes" id="UP001162972"/>
    </source>
</evidence>
<evidence type="ECO:0000256" key="1">
    <source>
        <dbReference type="SAM" id="SignalP"/>
    </source>
</evidence>
<proteinExistence type="predicted"/>
<organism evidence="2 3">
    <name type="scientific">Salix udensis</name>
    <dbReference type="NCBI Taxonomy" id="889485"/>
    <lineage>
        <taxon>Eukaryota</taxon>
        <taxon>Viridiplantae</taxon>
        <taxon>Streptophyta</taxon>
        <taxon>Embryophyta</taxon>
        <taxon>Tracheophyta</taxon>
        <taxon>Spermatophyta</taxon>
        <taxon>Magnoliopsida</taxon>
        <taxon>eudicotyledons</taxon>
        <taxon>Gunneridae</taxon>
        <taxon>Pentapetalae</taxon>
        <taxon>rosids</taxon>
        <taxon>fabids</taxon>
        <taxon>Malpighiales</taxon>
        <taxon>Salicaceae</taxon>
        <taxon>Saliceae</taxon>
        <taxon>Salix</taxon>
    </lineage>
</organism>
<dbReference type="Proteomes" id="UP001162972">
    <property type="component" value="Chromosome 3"/>
</dbReference>
<evidence type="ECO:0000313" key="2">
    <source>
        <dbReference type="EMBL" id="KAJ6415558.1"/>
    </source>
</evidence>
<keyword evidence="3" id="KW-1185">Reference proteome</keyword>
<feature type="chain" id="PRO_5041989135" evidence="1">
    <location>
        <begin position="20"/>
        <end position="63"/>
    </location>
</feature>
<dbReference type="EMBL" id="JAPFFJ010000012">
    <property type="protein sequence ID" value="KAJ6415558.1"/>
    <property type="molecule type" value="Genomic_DNA"/>
</dbReference>
<reference evidence="2 3" key="1">
    <citation type="journal article" date="2023" name="Int. J. Mol. Sci.">
        <title>De Novo Assembly and Annotation of 11 Diverse Shrub Willow (Salix) Genomes Reveals Novel Gene Organization in Sex-Linked Regions.</title>
        <authorList>
            <person name="Hyden B."/>
            <person name="Feng K."/>
            <person name="Yates T.B."/>
            <person name="Jawdy S."/>
            <person name="Cereghino C."/>
            <person name="Smart L.B."/>
            <person name="Muchero W."/>
        </authorList>
    </citation>
    <scope>NUCLEOTIDE SEQUENCE [LARGE SCALE GENOMIC DNA]</scope>
    <source>
        <tissue evidence="2">Shoot tip</tissue>
    </source>
</reference>
<gene>
    <name evidence="2" type="ORF">OIU84_004371</name>
</gene>
<accession>A0AAD6P4B0</accession>
<comment type="caution">
    <text evidence="2">The sequence shown here is derived from an EMBL/GenBank/DDBJ whole genome shotgun (WGS) entry which is preliminary data.</text>
</comment>
<keyword evidence="1" id="KW-0732">Signal</keyword>
<protein>
    <submittedName>
        <fullName evidence="2">Uncharacterized protein</fullName>
    </submittedName>
</protein>